<comment type="function">
    <text evidence="1 11">Catalyzes the 6-electron oxidation of protoporphyrinogen-IX to form protoporphyrin-IX.</text>
</comment>
<keyword evidence="13" id="KW-1185">Reference proteome</keyword>
<keyword evidence="8 11" id="KW-0350">Heme biosynthesis</keyword>
<keyword evidence="6 11" id="KW-0274">FAD</keyword>
<dbReference type="GeneID" id="91089436"/>
<dbReference type="InterPro" id="IPR004572">
    <property type="entry name" value="Protoporphyrinogen_oxidase"/>
</dbReference>
<evidence type="ECO:0000313" key="12">
    <source>
        <dbReference type="EMBL" id="WVN89996.1"/>
    </source>
</evidence>
<dbReference type="OrthoDB" id="438553at2759"/>
<gene>
    <name evidence="12" type="ORF">L203_105227</name>
</gene>
<evidence type="ECO:0000256" key="8">
    <source>
        <dbReference type="ARBA" id="ARBA00023133"/>
    </source>
</evidence>
<dbReference type="EMBL" id="CP143789">
    <property type="protein sequence ID" value="WVN89996.1"/>
    <property type="molecule type" value="Genomic_DNA"/>
</dbReference>
<dbReference type="Gene3D" id="3.50.50.60">
    <property type="entry name" value="FAD/NAD(P)-binding domain"/>
    <property type="match status" value="1"/>
</dbReference>
<dbReference type="RefSeq" id="XP_066070696.1">
    <property type="nucleotide sequence ID" value="XM_066214599.1"/>
</dbReference>
<evidence type="ECO:0000256" key="10">
    <source>
        <dbReference type="ARBA" id="ARBA00047554"/>
    </source>
</evidence>
<reference evidence="12" key="2">
    <citation type="journal article" date="2022" name="Elife">
        <title>Obligate sexual reproduction of a homothallic fungus closely related to the Cryptococcus pathogenic species complex.</title>
        <authorList>
            <person name="Passer A.R."/>
            <person name="Clancey S.A."/>
            <person name="Shea T."/>
            <person name="David-Palma M."/>
            <person name="Averette A.F."/>
            <person name="Boekhout T."/>
            <person name="Porcel B.M."/>
            <person name="Nowrousian M."/>
            <person name="Cuomo C.A."/>
            <person name="Sun S."/>
            <person name="Heitman J."/>
            <person name="Coelho M.A."/>
        </authorList>
    </citation>
    <scope>NUCLEOTIDE SEQUENCE</scope>
    <source>
        <strain evidence="12">CBS 7841</strain>
    </source>
</reference>
<comment type="similarity">
    <text evidence="3 11">Belongs to the protoporphyrinogen/coproporphyrinogen oxidase family. Protoporphyrinogen oxidase subfamily.</text>
</comment>
<comment type="catalytic activity">
    <reaction evidence="10 11">
        <text>protoporphyrinogen IX + 3 O2 = protoporphyrin IX + 3 H2O2</text>
        <dbReference type="Rhea" id="RHEA:25576"/>
        <dbReference type="ChEBI" id="CHEBI:15379"/>
        <dbReference type="ChEBI" id="CHEBI:16240"/>
        <dbReference type="ChEBI" id="CHEBI:57306"/>
        <dbReference type="ChEBI" id="CHEBI:57307"/>
        <dbReference type="EC" id="1.3.3.4"/>
    </reaction>
</comment>
<dbReference type="GO" id="GO:0005743">
    <property type="term" value="C:mitochondrial inner membrane"/>
    <property type="evidence" value="ECO:0007669"/>
    <property type="project" value="UniProtKB-SubCell"/>
</dbReference>
<reference evidence="12" key="1">
    <citation type="submission" date="2016-06" db="EMBL/GenBank/DDBJ databases">
        <authorList>
            <person name="Cuomo C."/>
            <person name="Litvintseva A."/>
            <person name="Heitman J."/>
            <person name="Chen Y."/>
            <person name="Sun S."/>
            <person name="Springer D."/>
            <person name="Dromer F."/>
            <person name="Young S."/>
            <person name="Zeng Q."/>
            <person name="Chapman S."/>
            <person name="Gujja S."/>
            <person name="Saif S."/>
            <person name="Birren B."/>
        </authorList>
    </citation>
    <scope>NUCLEOTIDE SEQUENCE</scope>
    <source>
        <strain evidence="12">CBS 7841</strain>
    </source>
</reference>
<dbReference type="EC" id="1.3.3.4" evidence="4 11"/>
<dbReference type="Proteomes" id="UP000094043">
    <property type="component" value="Chromosome 6"/>
</dbReference>
<comment type="subcellular location">
    <subcellularLocation>
        <location evidence="11">Mitochondrion inner membrane</location>
    </subcellularLocation>
</comment>
<dbReference type="AlphaFoldDB" id="A0A1E3HYG9"/>
<keyword evidence="5 11" id="KW-0285">Flavoprotein</keyword>
<dbReference type="SUPFAM" id="SSF51905">
    <property type="entry name" value="FAD/NAD(P)-binding domain"/>
    <property type="match status" value="1"/>
</dbReference>
<evidence type="ECO:0000256" key="5">
    <source>
        <dbReference type="ARBA" id="ARBA00022630"/>
    </source>
</evidence>
<dbReference type="InterPro" id="IPR050464">
    <property type="entry name" value="Zeta_carotene_desat/Oxidored"/>
</dbReference>
<organism evidence="12 13">
    <name type="scientific">Cryptococcus depauperatus CBS 7841</name>
    <dbReference type="NCBI Taxonomy" id="1295531"/>
    <lineage>
        <taxon>Eukaryota</taxon>
        <taxon>Fungi</taxon>
        <taxon>Dikarya</taxon>
        <taxon>Basidiomycota</taxon>
        <taxon>Agaricomycotina</taxon>
        <taxon>Tremellomycetes</taxon>
        <taxon>Tremellales</taxon>
        <taxon>Cryptococcaceae</taxon>
        <taxon>Cryptococcus</taxon>
    </lineage>
</organism>
<proteinExistence type="inferred from homology"/>
<dbReference type="InterPro" id="IPR002937">
    <property type="entry name" value="Amino_oxidase"/>
</dbReference>
<comment type="cofactor">
    <cofactor evidence="11">
        <name>FAD</name>
        <dbReference type="ChEBI" id="CHEBI:57692"/>
    </cofactor>
    <text evidence="11">Binds 1 FAD per subunit.</text>
</comment>
<dbReference type="GO" id="GO:0004729">
    <property type="term" value="F:oxygen-dependent protoporphyrinogen oxidase activity"/>
    <property type="evidence" value="ECO:0007669"/>
    <property type="project" value="UniProtKB-UniRule"/>
</dbReference>
<name>A0A1E3HYG9_9TREE</name>
<sequence length="523" mass="56735">MSLLPKHVTILGAGLTGLSTAYHLCHLLPSIRITILERSRAGGWIDSRKIPVGFKSEDGSLVEGEVVIETGPRTIRPRGSKGAASMLKMIHGIGLHNSIRPVTFSHPSAKNRFLLDISTSKLTALPSSALSLLGPQPPLLQGLLTSCLVELFKRSGGPPRLTVDNDESVDSFFRRRFGDRIANNMASAMVHGIHAASSTQLSLRAAFPVLWEAEKQYGSATAGLLLGTKTKSQKAAEKQEWTELTKLGVDSKKWSLYGLEGGLGIIIDKLLDVVKRNNVEISLNERATKIEPTNHDLIVHTTHRSLSTSSIISALPTHQLSPLLPTSFPNLTYNPYTSVGVINIVYPLQPSQVHPAGFGYLIPHAPAGSVNPTGVLGVIFDSTVLPGNEFDSKVTKLTVMMGGPYWSTYEPHITPPTDAEELVHQAVEHLHTVFPHLRSYEPIFTQANLHQDCIPTYLPGHGSRLNELYSAIENSEWKGKLSLVGNAYGGVGVNDCVYSGREVARGLAEGKAVNGLEAWSNWQ</sequence>
<dbReference type="NCBIfam" id="TIGR00562">
    <property type="entry name" value="proto_IX_ox"/>
    <property type="match status" value="1"/>
</dbReference>
<protein>
    <recommendedName>
        <fullName evidence="4 11">Protoporphyrinogen oxidase</fullName>
        <ecNumber evidence="4 11">1.3.3.4</ecNumber>
    </recommendedName>
</protein>
<accession>A0A1E3HYG9</accession>
<comment type="pathway">
    <text evidence="2 11">Porphyrin-containing compound metabolism; protoporphyrin-IX biosynthesis; protoporphyrin-IX from protoporphyrinogen-IX: step 1/1.</text>
</comment>
<evidence type="ECO:0000256" key="7">
    <source>
        <dbReference type="ARBA" id="ARBA00023002"/>
    </source>
</evidence>
<keyword evidence="7 11" id="KW-0560">Oxidoreductase</keyword>
<evidence type="ECO:0000256" key="4">
    <source>
        <dbReference type="ARBA" id="ARBA00012867"/>
    </source>
</evidence>
<dbReference type="PANTHER" id="PTHR42923:SF3">
    <property type="entry name" value="PROTOPORPHYRINOGEN OXIDASE"/>
    <property type="match status" value="1"/>
</dbReference>
<dbReference type="GO" id="GO:0006782">
    <property type="term" value="P:protoporphyrinogen IX biosynthetic process"/>
    <property type="evidence" value="ECO:0007669"/>
    <property type="project" value="UniProtKB-UniRule"/>
</dbReference>
<evidence type="ECO:0000256" key="1">
    <source>
        <dbReference type="ARBA" id="ARBA00002600"/>
    </source>
</evidence>
<evidence type="ECO:0000256" key="9">
    <source>
        <dbReference type="ARBA" id="ARBA00023244"/>
    </source>
</evidence>
<dbReference type="Pfam" id="PF01593">
    <property type="entry name" value="Amino_oxidase"/>
    <property type="match status" value="1"/>
</dbReference>
<evidence type="ECO:0000256" key="6">
    <source>
        <dbReference type="ARBA" id="ARBA00022827"/>
    </source>
</evidence>
<dbReference type="SUPFAM" id="SSF54373">
    <property type="entry name" value="FAD-linked reductases, C-terminal domain"/>
    <property type="match status" value="1"/>
</dbReference>
<dbReference type="KEGG" id="cdep:91089436"/>
<evidence type="ECO:0000313" key="13">
    <source>
        <dbReference type="Proteomes" id="UP000094043"/>
    </source>
</evidence>
<dbReference type="InterPro" id="IPR036188">
    <property type="entry name" value="FAD/NAD-bd_sf"/>
</dbReference>
<evidence type="ECO:0000256" key="2">
    <source>
        <dbReference type="ARBA" id="ARBA00005073"/>
    </source>
</evidence>
<keyword evidence="9 11" id="KW-0627">Porphyrin biosynthesis</keyword>
<dbReference type="VEuPathDB" id="FungiDB:L203_05593"/>
<dbReference type="PANTHER" id="PTHR42923">
    <property type="entry name" value="PROTOPORPHYRINOGEN OXIDASE"/>
    <property type="match status" value="1"/>
</dbReference>
<evidence type="ECO:0000256" key="11">
    <source>
        <dbReference type="RuleBase" id="RU367069"/>
    </source>
</evidence>
<reference evidence="12" key="3">
    <citation type="submission" date="2024-01" db="EMBL/GenBank/DDBJ databases">
        <authorList>
            <person name="Coelho M.A."/>
            <person name="David-Palma M."/>
            <person name="Shea T."/>
            <person name="Sun S."/>
            <person name="Cuomo C.A."/>
            <person name="Heitman J."/>
        </authorList>
    </citation>
    <scope>NUCLEOTIDE SEQUENCE</scope>
    <source>
        <strain evidence="12">CBS 7841</strain>
    </source>
</reference>
<evidence type="ECO:0000256" key="3">
    <source>
        <dbReference type="ARBA" id="ARBA00010551"/>
    </source>
</evidence>